<dbReference type="EC" id="2.10.1.1" evidence="5 13"/>
<dbReference type="NCBIfam" id="TIGR00177">
    <property type="entry name" value="molyb_syn"/>
    <property type="match status" value="1"/>
</dbReference>
<dbReference type="SUPFAM" id="SSF63867">
    <property type="entry name" value="MoeA C-terminal domain-like"/>
    <property type="match status" value="1"/>
</dbReference>
<dbReference type="InterPro" id="IPR038987">
    <property type="entry name" value="MoeA-like"/>
</dbReference>
<gene>
    <name evidence="15" type="ORF">SVA_2354</name>
</gene>
<dbReference type="SUPFAM" id="SSF63882">
    <property type="entry name" value="MoeA N-terminal region -like"/>
    <property type="match status" value="1"/>
</dbReference>
<keyword evidence="7 13" id="KW-0500">Molybdenum</keyword>
<dbReference type="Pfam" id="PF03454">
    <property type="entry name" value="MoeA_C"/>
    <property type="match status" value="1"/>
</dbReference>
<keyword evidence="10 13" id="KW-0460">Magnesium</keyword>
<dbReference type="SUPFAM" id="SSF53218">
    <property type="entry name" value="Molybdenum cofactor biosynthesis proteins"/>
    <property type="match status" value="1"/>
</dbReference>
<dbReference type="GO" id="GO:0005829">
    <property type="term" value="C:cytosol"/>
    <property type="evidence" value="ECO:0007669"/>
    <property type="project" value="TreeGrafter"/>
</dbReference>
<comment type="function">
    <text evidence="2 13">Catalyzes the insertion of molybdate into adenylated molybdopterin with the concomitant release of AMP.</text>
</comment>
<evidence type="ECO:0000256" key="13">
    <source>
        <dbReference type="RuleBase" id="RU365090"/>
    </source>
</evidence>
<keyword evidence="11 13" id="KW-0501">Molybdenum cofactor biosynthesis</keyword>
<dbReference type="InterPro" id="IPR001453">
    <property type="entry name" value="MoaB/Mog_dom"/>
</dbReference>
<comment type="catalytic activity">
    <reaction evidence="12">
        <text>adenylyl-molybdopterin + molybdate = Mo-molybdopterin + AMP + H(+)</text>
        <dbReference type="Rhea" id="RHEA:35047"/>
        <dbReference type="ChEBI" id="CHEBI:15378"/>
        <dbReference type="ChEBI" id="CHEBI:36264"/>
        <dbReference type="ChEBI" id="CHEBI:62727"/>
        <dbReference type="ChEBI" id="CHEBI:71302"/>
        <dbReference type="ChEBI" id="CHEBI:456215"/>
        <dbReference type="EC" id="2.10.1.1"/>
    </reaction>
</comment>
<organism evidence="15 16">
    <name type="scientific">Sulfurifustis variabilis</name>
    <dbReference type="NCBI Taxonomy" id="1675686"/>
    <lineage>
        <taxon>Bacteria</taxon>
        <taxon>Pseudomonadati</taxon>
        <taxon>Pseudomonadota</taxon>
        <taxon>Gammaproteobacteria</taxon>
        <taxon>Acidiferrobacterales</taxon>
        <taxon>Acidiferrobacteraceae</taxon>
        <taxon>Sulfurifustis</taxon>
    </lineage>
</organism>
<dbReference type="InterPro" id="IPR005111">
    <property type="entry name" value="MoeA_C_domain_IV"/>
</dbReference>
<dbReference type="InterPro" id="IPR005110">
    <property type="entry name" value="MoeA_linker/N"/>
</dbReference>
<sequence>MRAMAGSERTGGCGIGQAALTVEEARERLRAEVGPVTTRERLALRAALDRVLAEEVRSPIDVPSHTNSAVDGYALHGDDLPGAGRISLRCVGSARAGSPLDRPVARGECARIMTGAPLPPGVDTVVMQEHVERAGDRVTIGDGHRGGENVRAAGEDLARGQTVLEAGRRLQPADLGLLASIGRAEVGVYRRPRVAFFSTGDELRSIGEPLGPGLIYDSNRYTLHGMLTRLGAEVIDLGVVRDTREAVREALAEAAAGADAILTSGGVSVGEADYVKEALDALGRVSFWQIAMKPGRPLAFGRIGDVPFFGLPGNPVSVMVTFYQFVEPALRQIAGERGIDWRRAGFRVPCASRLKKRAGRTEYQRGVLTYADDGTLTVRATGHQGSGMLRSMSVANCFIVLPAESGDVEPGTPVEVQPFHGIV</sequence>
<evidence type="ECO:0000313" key="16">
    <source>
        <dbReference type="Proteomes" id="UP000218899"/>
    </source>
</evidence>
<dbReference type="PANTHER" id="PTHR10192">
    <property type="entry name" value="MOLYBDOPTERIN BIOSYNTHESIS PROTEIN"/>
    <property type="match status" value="1"/>
</dbReference>
<dbReference type="GO" id="GO:0006777">
    <property type="term" value="P:Mo-molybdopterin cofactor biosynthetic process"/>
    <property type="evidence" value="ECO:0007669"/>
    <property type="project" value="UniProtKB-UniRule"/>
</dbReference>
<dbReference type="InterPro" id="IPR036425">
    <property type="entry name" value="MoaB/Mog-like_dom_sf"/>
</dbReference>
<dbReference type="InterPro" id="IPR008284">
    <property type="entry name" value="MoCF_biosynth_CS"/>
</dbReference>
<evidence type="ECO:0000313" key="15">
    <source>
        <dbReference type="EMBL" id="BAU48904.1"/>
    </source>
</evidence>
<dbReference type="Gene3D" id="2.40.340.10">
    <property type="entry name" value="MoeA, C-terminal, domain IV"/>
    <property type="match status" value="1"/>
</dbReference>
<evidence type="ECO:0000256" key="10">
    <source>
        <dbReference type="ARBA" id="ARBA00022842"/>
    </source>
</evidence>
<keyword evidence="9 13" id="KW-0479">Metal-binding</keyword>
<evidence type="ECO:0000256" key="3">
    <source>
        <dbReference type="ARBA" id="ARBA00005046"/>
    </source>
</evidence>
<dbReference type="GO" id="GO:0046872">
    <property type="term" value="F:metal ion binding"/>
    <property type="evidence" value="ECO:0007669"/>
    <property type="project" value="UniProtKB-UniRule"/>
</dbReference>
<comment type="pathway">
    <text evidence="3 13">Cofactor biosynthesis; molybdopterin biosynthesis.</text>
</comment>
<dbReference type="SMART" id="SM00852">
    <property type="entry name" value="MoCF_biosynth"/>
    <property type="match status" value="1"/>
</dbReference>
<dbReference type="Pfam" id="PF00994">
    <property type="entry name" value="MoCF_biosynth"/>
    <property type="match status" value="1"/>
</dbReference>
<keyword evidence="8 13" id="KW-0808">Transferase</keyword>
<comment type="cofactor">
    <cofactor evidence="1 13">
        <name>Mg(2+)</name>
        <dbReference type="ChEBI" id="CHEBI:18420"/>
    </cofactor>
</comment>
<dbReference type="KEGG" id="sva:SVA_2354"/>
<protein>
    <recommendedName>
        <fullName evidence="6 13">Molybdopterin molybdenumtransferase</fullName>
        <ecNumber evidence="5 13">2.10.1.1</ecNumber>
    </recommendedName>
</protein>
<keyword evidence="16" id="KW-1185">Reference proteome</keyword>
<dbReference type="AlphaFoldDB" id="A0A1B4VAS3"/>
<dbReference type="InterPro" id="IPR036688">
    <property type="entry name" value="MoeA_C_domain_IV_sf"/>
</dbReference>
<feature type="domain" description="MoaB/Mog" evidence="14">
    <location>
        <begin position="195"/>
        <end position="332"/>
    </location>
</feature>
<dbReference type="FunFam" id="3.40.980.10:FF:000004">
    <property type="entry name" value="Molybdopterin molybdenumtransferase"/>
    <property type="match status" value="1"/>
</dbReference>
<dbReference type="GO" id="GO:0061599">
    <property type="term" value="F:molybdopterin molybdotransferase activity"/>
    <property type="evidence" value="ECO:0007669"/>
    <property type="project" value="UniProtKB-UniRule"/>
</dbReference>
<evidence type="ECO:0000256" key="4">
    <source>
        <dbReference type="ARBA" id="ARBA00010763"/>
    </source>
</evidence>
<evidence type="ECO:0000259" key="14">
    <source>
        <dbReference type="SMART" id="SM00852"/>
    </source>
</evidence>
<evidence type="ECO:0000256" key="9">
    <source>
        <dbReference type="ARBA" id="ARBA00022723"/>
    </source>
</evidence>
<evidence type="ECO:0000256" key="11">
    <source>
        <dbReference type="ARBA" id="ARBA00023150"/>
    </source>
</evidence>
<evidence type="ECO:0000256" key="12">
    <source>
        <dbReference type="ARBA" id="ARBA00047317"/>
    </source>
</evidence>
<dbReference type="PROSITE" id="PS01079">
    <property type="entry name" value="MOCF_BIOSYNTHESIS_2"/>
    <property type="match status" value="1"/>
</dbReference>
<reference evidence="15 16" key="1">
    <citation type="submission" date="2015-08" db="EMBL/GenBank/DDBJ databases">
        <title>Complete genome sequence of Sulfurifustis variabilis.</title>
        <authorList>
            <person name="Miura A."/>
            <person name="Kojima H."/>
            <person name="Fukui M."/>
        </authorList>
    </citation>
    <scope>NUCLEOTIDE SEQUENCE [LARGE SCALE GENOMIC DNA]</scope>
    <source>
        <strain evidence="16">skN76</strain>
    </source>
</reference>
<dbReference type="EMBL" id="AP014936">
    <property type="protein sequence ID" value="BAU48904.1"/>
    <property type="molecule type" value="Genomic_DNA"/>
</dbReference>
<dbReference type="Gene3D" id="3.90.105.10">
    <property type="entry name" value="Molybdopterin biosynthesis moea protein, domain 2"/>
    <property type="match status" value="1"/>
</dbReference>
<dbReference type="FunFam" id="2.40.340.10:FF:000003">
    <property type="entry name" value="Molybdopterin molybdenumtransferase"/>
    <property type="match status" value="1"/>
</dbReference>
<dbReference type="NCBIfam" id="NF045515">
    <property type="entry name" value="Glp_gephyrin"/>
    <property type="match status" value="1"/>
</dbReference>
<evidence type="ECO:0000256" key="1">
    <source>
        <dbReference type="ARBA" id="ARBA00001946"/>
    </source>
</evidence>
<comment type="similarity">
    <text evidence="4 13">Belongs to the MoeA family.</text>
</comment>
<dbReference type="Pfam" id="PF03453">
    <property type="entry name" value="MoeA_N"/>
    <property type="match status" value="1"/>
</dbReference>
<evidence type="ECO:0000256" key="6">
    <source>
        <dbReference type="ARBA" id="ARBA00021108"/>
    </source>
</evidence>
<dbReference type="CDD" id="cd00887">
    <property type="entry name" value="MoeA"/>
    <property type="match status" value="1"/>
</dbReference>
<dbReference type="UniPathway" id="UPA00344"/>
<dbReference type="PANTHER" id="PTHR10192:SF5">
    <property type="entry name" value="GEPHYRIN"/>
    <property type="match status" value="1"/>
</dbReference>
<dbReference type="Gene3D" id="2.170.190.11">
    <property type="entry name" value="Molybdopterin biosynthesis moea protein, domain 3"/>
    <property type="match status" value="1"/>
</dbReference>
<dbReference type="InterPro" id="IPR036135">
    <property type="entry name" value="MoeA_linker/N_sf"/>
</dbReference>
<proteinExistence type="inferred from homology"/>
<name>A0A1B4VAS3_9GAMM</name>
<evidence type="ECO:0000256" key="8">
    <source>
        <dbReference type="ARBA" id="ARBA00022679"/>
    </source>
</evidence>
<accession>A0A1B4VAS3</accession>
<dbReference type="Gene3D" id="3.40.980.10">
    <property type="entry name" value="MoaB/Mog-like domain"/>
    <property type="match status" value="1"/>
</dbReference>
<dbReference type="Proteomes" id="UP000218899">
    <property type="component" value="Chromosome"/>
</dbReference>
<evidence type="ECO:0000256" key="2">
    <source>
        <dbReference type="ARBA" id="ARBA00002901"/>
    </source>
</evidence>
<evidence type="ECO:0000256" key="7">
    <source>
        <dbReference type="ARBA" id="ARBA00022505"/>
    </source>
</evidence>
<evidence type="ECO:0000256" key="5">
    <source>
        <dbReference type="ARBA" id="ARBA00013269"/>
    </source>
</evidence>